<dbReference type="GO" id="GO:0050829">
    <property type="term" value="P:defense response to Gram-negative bacterium"/>
    <property type="evidence" value="ECO:0007669"/>
    <property type="project" value="TreeGrafter"/>
</dbReference>
<dbReference type="SUPFAM" id="SSF54076">
    <property type="entry name" value="RNase A-like"/>
    <property type="match status" value="1"/>
</dbReference>
<dbReference type="PANTHER" id="PTHR11437">
    <property type="entry name" value="RIBONUCLEASE"/>
    <property type="match status" value="1"/>
</dbReference>
<keyword evidence="7" id="KW-1015">Disulfide bond</keyword>
<dbReference type="InterPro" id="IPR036816">
    <property type="entry name" value="RNaseA-like_dom_sf"/>
</dbReference>
<keyword evidence="5 8" id="KW-0255">Endonuclease</keyword>
<dbReference type="PROSITE" id="PS00127">
    <property type="entry name" value="RNASE_PANCREATIC"/>
    <property type="match status" value="1"/>
</dbReference>
<dbReference type="KEGG" id="snh:120046934"/>
<evidence type="ECO:0000313" key="10">
    <source>
        <dbReference type="Proteomes" id="UP000808372"/>
    </source>
</evidence>
<name>A0A8U0QS12_SALNM</name>
<evidence type="ECO:0000256" key="6">
    <source>
        <dbReference type="ARBA" id="ARBA00022801"/>
    </source>
</evidence>
<evidence type="ECO:0000256" key="8">
    <source>
        <dbReference type="RuleBase" id="RU000651"/>
    </source>
</evidence>
<evidence type="ECO:0000256" key="5">
    <source>
        <dbReference type="ARBA" id="ARBA00022759"/>
    </source>
</evidence>
<evidence type="ECO:0000313" key="11">
    <source>
        <dbReference type="RefSeq" id="XP_038848412.1"/>
    </source>
</evidence>
<accession>A0A8U0QS12</accession>
<keyword evidence="6 8" id="KW-0378">Hydrolase</keyword>
<organism evidence="10 11">
    <name type="scientific">Salvelinus namaycush</name>
    <name type="common">Lake trout</name>
    <name type="synonym">Salmo namaycush</name>
    <dbReference type="NCBI Taxonomy" id="8040"/>
    <lineage>
        <taxon>Eukaryota</taxon>
        <taxon>Metazoa</taxon>
        <taxon>Chordata</taxon>
        <taxon>Craniata</taxon>
        <taxon>Vertebrata</taxon>
        <taxon>Euteleostomi</taxon>
        <taxon>Actinopterygii</taxon>
        <taxon>Neopterygii</taxon>
        <taxon>Teleostei</taxon>
        <taxon>Protacanthopterygii</taxon>
        <taxon>Salmoniformes</taxon>
        <taxon>Salmonidae</taxon>
        <taxon>Salmoninae</taxon>
        <taxon>Salvelinus</taxon>
    </lineage>
</organism>
<reference evidence="11" key="1">
    <citation type="submission" date="2025-08" db="UniProtKB">
        <authorList>
            <consortium name="RefSeq"/>
        </authorList>
    </citation>
    <scope>IDENTIFICATION</scope>
    <source>
        <tissue evidence="11">White muscle</tissue>
    </source>
</reference>
<comment type="similarity">
    <text evidence="2 8">Belongs to the pancreatic ribonuclease family.</text>
</comment>
<feature type="signal peptide" evidence="8">
    <location>
        <begin position="1"/>
        <end position="21"/>
    </location>
</feature>
<evidence type="ECO:0000259" key="9">
    <source>
        <dbReference type="SMART" id="SM00092"/>
    </source>
</evidence>
<evidence type="ECO:0000256" key="4">
    <source>
        <dbReference type="ARBA" id="ARBA00022722"/>
    </source>
</evidence>
<dbReference type="PRINTS" id="PR00794">
    <property type="entry name" value="RIBONUCLEASE"/>
</dbReference>
<protein>
    <submittedName>
        <fullName evidence="11">Ribonuclease-like 3</fullName>
    </submittedName>
</protein>
<dbReference type="InterPro" id="IPR023412">
    <property type="entry name" value="RNaseA_domain"/>
</dbReference>
<gene>
    <name evidence="11" type="primary">LOC120046934</name>
</gene>
<evidence type="ECO:0000256" key="3">
    <source>
        <dbReference type="ARBA" id="ARBA00022525"/>
    </source>
</evidence>
<evidence type="ECO:0000256" key="2">
    <source>
        <dbReference type="ARBA" id="ARBA00005600"/>
    </source>
</evidence>
<feature type="domain" description="Ribonuclease A-domain" evidence="9">
    <location>
        <begin position="26"/>
        <end position="139"/>
    </location>
</feature>
<sequence length="147" mass="16674">MVFQRAFLFLVLLCVTVMVNGQPGDVRPRYQQFLLQHVRERMPIQNCELEMTTLPRNSVTCKKTNTFILAKPELVIPICNSGGTNTHSNLFQSTKPFIVVICQREENMLPNCKYKGKSSTRYVTIACDRGFPVHYDGDVDIGTTDGK</sequence>
<dbReference type="Gene3D" id="3.10.130.10">
    <property type="entry name" value="Ribonuclease A-like domain"/>
    <property type="match status" value="1"/>
</dbReference>
<dbReference type="AlphaFoldDB" id="A0A8U0QS12"/>
<comment type="subcellular location">
    <subcellularLocation>
        <location evidence="1">Secreted</location>
    </subcellularLocation>
</comment>
<dbReference type="Proteomes" id="UP000808372">
    <property type="component" value="Chromosome 5"/>
</dbReference>
<dbReference type="GO" id="GO:0005576">
    <property type="term" value="C:extracellular region"/>
    <property type="evidence" value="ECO:0007669"/>
    <property type="project" value="UniProtKB-SubCell"/>
</dbReference>
<evidence type="ECO:0000256" key="7">
    <source>
        <dbReference type="ARBA" id="ARBA00023157"/>
    </source>
</evidence>
<keyword evidence="8" id="KW-0732">Signal</keyword>
<keyword evidence="4 8" id="KW-0540">Nuclease</keyword>
<evidence type="ECO:0000256" key="1">
    <source>
        <dbReference type="ARBA" id="ARBA00004613"/>
    </source>
</evidence>
<dbReference type="GO" id="GO:0004519">
    <property type="term" value="F:endonuclease activity"/>
    <property type="evidence" value="ECO:0007669"/>
    <property type="project" value="UniProtKB-KW"/>
</dbReference>
<dbReference type="PANTHER" id="PTHR11437:SF10">
    <property type="entry name" value="ANGIOGENIN-RELATED"/>
    <property type="match status" value="1"/>
</dbReference>
<dbReference type="GO" id="GO:0004540">
    <property type="term" value="F:RNA nuclease activity"/>
    <property type="evidence" value="ECO:0007669"/>
    <property type="project" value="TreeGrafter"/>
</dbReference>
<keyword evidence="10" id="KW-1185">Reference proteome</keyword>
<dbReference type="SMART" id="SM00092">
    <property type="entry name" value="RNAse_Pc"/>
    <property type="match status" value="1"/>
</dbReference>
<dbReference type="GeneID" id="120046934"/>
<keyword evidence="3" id="KW-0964">Secreted</keyword>
<dbReference type="RefSeq" id="XP_038848412.1">
    <property type="nucleotide sequence ID" value="XM_038992484.1"/>
</dbReference>
<feature type="chain" id="PRO_5035964532" evidence="8">
    <location>
        <begin position="22"/>
        <end position="147"/>
    </location>
</feature>
<proteinExistence type="inferred from homology"/>
<dbReference type="Pfam" id="PF00074">
    <property type="entry name" value="RnaseA"/>
    <property type="match status" value="1"/>
</dbReference>
<dbReference type="InterPro" id="IPR023411">
    <property type="entry name" value="RNaseA_AS"/>
</dbReference>
<dbReference type="GO" id="GO:0016787">
    <property type="term" value="F:hydrolase activity"/>
    <property type="evidence" value="ECO:0007669"/>
    <property type="project" value="UniProtKB-KW"/>
</dbReference>
<dbReference type="GO" id="GO:0003676">
    <property type="term" value="F:nucleic acid binding"/>
    <property type="evidence" value="ECO:0007669"/>
    <property type="project" value="InterPro"/>
</dbReference>
<dbReference type="InterPro" id="IPR001427">
    <property type="entry name" value="RNaseA"/>
</dbReference>
<dbReference type="GO" id="GO:0001525">
    <property type="term" value="P:angiogenesis"/>
    <property type="evidence" value="ECO:0007669"/>
    <property type="project" value="TreeGrafter"/>
</dbReference>
<dbReference type="GO" id="GO:0050830">
    <property type="term" value="P:defense response to Gram-positive bacterium"/>
    <property type="evidence" value="ECO:0007669"/>
    <property type="project" value="TreeGrafter"/>
</dbReference>